<dbReference type="CAZy" id="GT2">
    <property type="family name" value="Glycosyltransferase Family 2"/>
</dbReference>
<dbReference type="GO" id="GO:0016757">
    <property type="term" value="F:glycosyltransferase activity"/>
    <property type="evidence" value="ECO:0007669"/>
    <property type="project" value="UniProtKB-KW"/>
</dbReference>
<feature type="domain" description="Glycosyltransferase 2-like" evidence="2">
    <location>
        <begin position="5"/>
        <end position="177"/>
    </location>
</feature>
<accession>B0MV15</accession>
<organism evidence="3 4">
    <name type="scientific">Alistipes putredinis DSM 17216</name>
    <dbReference type="NCBI Taxonomy" id="445970"/>
    <lineage>
        <taxon>Bacteria</taxon>
        <taxon>Pseudomonadati</taxon>
        <taxon>Bacteroidota</taxon>
        <taxon>Bacteroidia</taxon>
        <taxon>Bacteroidales</taxon>
        <taxon>Rikenellaceae</taxon>
        <taxon>Alistipes</taxon>
    </lineage>
</organism>
<evidence type="ECO:0000313" key="4">
    <source>
        <dbReference type="Proteomes" id="UP000005819"/>
    </source>
</evidence>
<dbReference type="SUPFAM" id="SSF53448">
    <property type="entry name" value="Nucleotide-diphospho-sugar transferases"/>
    <property type="match status" value="1"/>
</dbReference>
<comment type="caution">
    <text evidence="3">The sequence shown here is derived from an EMBL/GenBank/DDBJ whole genome shotgun (WGS) entry which is preliminary data.</text>
</comment>
<keyword evidence="1" id="KW-1133">Transmembrane helix</keyword>
<dbReference type="Pfam" id="PF00535">
    <property type="entry name" value="Glycos_transf_2"/>
    <property type="match status" value="1"/>
</dbReference>
<dbReference type="EC" id="2.4.-.-" evidence="3"/>
<keyword evidence="1" id="KW-0812">Transmembrane</keyword>
<dbReference type="PANTHER" id="PTHR43685">
    <property type="entry name" value="GLYCOSYLTRANSFERASE"/>
    <property type="match status" value="1"/>
</dbReference>
<gene>
    <name evidence="3" type="ORF">ALIPUT_00931</name>
</gene>
<dbReference type="GeneID" id="73803890"/>
<protein>
    <submittedName>
        <fullName evidence="3">Glycosyltransferase, group 2 family protein</fullName>
        <ecNumber evidence="3">2.4.-.-</ecNumber>
    </submittedName>
</protein>
<dbReference type="InterPro" id="IPR029044">
    <property type="entry name" value="Nucleotide-diphossugar_trans"/>
</dbReference>
<dbReference type="AlphaFoldDB" id="B0MV15"/>
<keyword evidence="1" id="KW-0472">Membrane</keyword>
<reference evidence="3" key="2">
    <citation type="submission" date="2013-09" db="EMBL/GenBank/DDBJ databases">
        <title>Draft genome sequence of Alistipes putredinis (DSM 17216).</title>
        <authorList>
            <person name="Sudarsanam P."/>
            <person name="Ley R."/>
            <person name="Guruge J."/>
            <person name="Turnbaugh P.J."/>
            <person name="Mahowald M."/>
            <person name="Liep D."/>
            <person name="Gordon J."/>
        </authorList>
    </citation>
    <scope>NUCLEOTIDE SEQUENCE</scope>
    <source>
        <strain evidence="3">DSM 17216</strain>
    </source>
</reference>
<dbReference type="InterPro" id="IPR050834">
    <property type="entry name" value="Glycosyltransf_2"/>
</dbReference>
<dbReference type="Gene3D" id="3.90.550.10">
    <property type="entry name" value="Spore Coat Polysaccharide Biosynthesis Protein SpsA, Chain A"/>
    <property type="match status" value="1"/>
</dbReference>
<feature type="transmembrane region" description="Helical" evidence="1">
    <location>
        <begin position="261"/>
        <end position="280"/>
    </location>
</feature>
<proteinExistence type="predicted"/>
<keyword evidence="3" id="KW-0808">Transferase</keyword>
<dbReference type="PANTHER" id="PTHR43685:SF2">
    <property type="entry name" value="GLYCOSYLTRANSFERASE 2-LIKE DOMAIN-CONTAINING PROTEIN"/>
    <property type="match status" value="1"/>
</dbReference>
<evidence type="ECO:0000259" key="2">
    <source>
        <dbReference type="Pfam" id="PF00535"/>
    </source>
</evidence>
<dbReference type="OrthoDB" id="597270at2"/>
<dbReference type="HOGENOM" id="CLU_025996_19_2_10"/>
<dbReference type="CDD" id="cd00761">
    <property type="entry name" value="Glyco_tranf_GTA_type"/>
    <property type="match status" value="1"/>
</dbReference>
<dbReference type="Proteomes" id="UP000005819">
    <property type="component" value="Unassembled WGS sequence"/>
</dbReference>
<evidence type="ECO:0000256" key="1">
    <source>
        <dbReference type="SAM" id="Phobius"/>
    </source>
</evidence>
<dbReference type="RefSeq" id="WP_004329745.1">
    <property type="nucleotide sequence ID" value="NZ_DS499580.1"/>
</dbReference>
<keyword evidence="3" id="KW-0328">Glycosyltransferase</keyword>
<evidence type="ECO:0000313" key="3">
    <source>
        <dbReference type="EMBL" id="EDS03873.1"/>
    </source>
</evidence>
<dbReference type="EMBL" id="ABFK02000017">
    <property type="protein sequence ID" value="EDS03873.1"/>
    <property type="molecule type" value="Genomic_DNA"/>
</dbReference>
<dbReference type="InterPro" id="IPR001173">
    <property type="entry name" value="Glyco_trans_2-like"/>
</dbReference>
<dbReference type="eggNOG" id="COG1216">
    <property type="taxonomic scope" value="Bacteria"/>
</dbReference>
<keyword evidence="4" id="KW-1185">Reference proteome</keyword>
<sequence length="301" mass="33775">MIRLSLIIATYNRSAALVEALRSVVRQDFPAAEWECIVVNNNSQDDTLARFEAFATEHPAINLRIVTETRQGLSHARNRGIDESRGEYIAIIDDDERINEQFISSYVALFDAYPDAASAGGPIIPEYPAGRPVWMSSYTERPIANPIDLGRKIRPFPKGRIPGGGNMALRRSTVQRYGAFDPSLGRTGEQLIGGEESDLFQRLADAGERCYYVPTAIMWHIIPPRKTSREYFESLCCQVGRTQRLRAGMRGQTVRLLSGEAVKWGATLLLALGFLLRFSVPKARYLLLMRRQITRGILKKG</sequence>
<reference evidence="3" key="1">
    <citation type="submission" date="2007-10" db="EMBL/GenBank/DDBJ databases">
        <authorList>
            <person name="Fulton L."/>
            <person name="Clifton S."/>
            <person name="Fulton B."/>
            <person name="Xu J."/>
            <person name="Minx P."/>
            <person name="Pepin K.H."/>
            <person name="Johnson M."/>
            <person name="Thiruvilangam P."/>
            <person name="Bhonagiri V."/>
            <person name="Nash W.E."/>
            <person name="Mardis E.R."/>
            <person name="Wilson R.K."/>
        </authorList>
    </citation>
    <scope>NUCLEOTIDE SEQUENCE [LARGE SCALE GENOMIC DNA]</scope>
    <source>
        <strain evidence="3">DSM 17216</strain>
    </source>
</reference>
<name>B0MV15_9BACT</name>